<feature type="region of interest" description="Disordered" evidence="11">
    <location>
        <begin position="641"/>
        <end position="681"/>
    </location>
</feature>
<evidence type="ECO:0000313" key="14">
    <source>
        <dbReference type="EMBL" id="CAH3025773.1"/>
    </source>
</evidence>
<dbReference type="InterPro" id="IPR013083">
    <property type="entry name" value="Znf_RING/FYVE/PHD"/>
</dbReference>
<dbReference type="SMART" id="SM00184">
    <property type="entry name" value="RING"/>
    <property type="match status" value="1"/>
</dbReference>
<evidence type="ECO:0000256" key="3">
    <source>
        <dbReference type="ARBA" id="ARBA00022722"/>
    </source>
</evidence>
<dbReference type="PROSITE" id="PS50089">
    <property type="entry name" value="ZF_RING_2"/>
    <property type="match status" value="1"/>
</dbReference>
<evidence type="ECO:0008006" key="16">
    <source>
        <dbReference type="Google" id="ProtNLM"/>
    </source>
</evidence>
<dbReference type="InterPro" id="IPR000571">
    <property type="entry name" value="Znf_CCCH"/>
</dbReference>
<dbReference type="Proteomes" id="UP001159427">
    <property type="component" value="Unassembled WGS sequence"/>
</dbReference>
<comment type="cofactor">
    <cofactor evidence="1">
        <name>Mg(2+)</name>
        <dbReference type="ChEBI" id="CHEBI:18420"/>
    </cofactor>
</comment>
<dbReference type="Pfam" id="PF13923">
    <property type="entry name" value="zf-C3HC4_2"/>
    <property type="match status" value="1"/>
</dbReference>
<dbReference type="PANTHER" id="PTHR12876:SF35">
    <property type="entry name" value="LD08718P-RELATED"/>
    <property type="match status" value="1"/>
</dbReference>
<evidence type="ECO:0000256" key="1">
    <source>
        <dbReference type="ARBA" id="ARBA00001946"/>
    </source>
</evidence>
<comment type="similarity">
    <text evidence="2">Belongs to the ZC3H12 family.</text>
</comment>
<protein>
    <recommendedName>
        <fullName evidence="16">RING-type E3 ubiquitin transferase</fullName>
    </recommendedName>
</protein>
<evidence type="ECO:0000256" key="11">
    <source>
        <dbReference type="SAM" id="MobiDB-lite"/>
    </source>
</evidence>
<dbReference type="Gene3D" id="3.30.40.10">
    <property type="entry name" value="Zinc/RING finger domain, C3HC4 (zinc finger)"/>
    <property type="match status" value="1"/>
</dbReference>
<dbReference type="Pfam" id="PF23050">
    <property type="entry name" value="KH_N4BP1_1st"/>
    <property type="match status" value="1"/>
</dbReference>
<accession>A0ABN8MBS0</accession>
<dbReference type="InterPro" id="IPR001841">
    <property type="entry name" value="Znf_RING"/>
</dbReference>
<keyword evidence="7" id="KW-0378">Hydrolase</keyword>
<dbReference type="InterPro" id="IPR017907">
    <property type="entry name" value="Znf_RING_CS"/>
</dbReference>
<keyword evidence="3" id="KW-0540">Nuclease</keyword>
<feature type="compositionally biased region" description="Polar residues" evidence="11">
    <location>
        <begin position="590"/>
        <end position="609"/>
    </location>
</feature>
<evidence type="ECO:0000256" key="9">
    <source>
        <dbReference type="ARBA" id="ARBA00022842"/>
    </source>
</evidence>
<dbReference type="CDD" id="cd16737">
    <property type="entry name" value="RING-HC_PCGF5"/>
    <property type="match status" value="1"/>
</dbReference>
<organism evidence="14 15">
    <name type="scientific">Porites evermanni</name>
    <dbReference type="NCBI Taxonomy" id="104178"/>
    <lineage>
        <taxon>Eukaryota</taxon>
        <taxon>Metazoa</taxon>
        <taxon>Cnidaria</taxon>
        <taxon>Anthozoa</taxon>
        <taxon>Hexacorallia</taxon>
        <taxon>Scleractinia</taxon>
        <taxon>Fungiina</taxon>
        <taxon>Poritidae</taxon>
        <taxon>Porites</taxon>
    </lineage>
</organism>
<feature type="non-terminal residue" evidence="14">
    <location>
        <position position="1"/>
    </location>
</feature>
<feature type="region of interest" description="Disordered" evidence="11">
    <location>
        <begin position="566"/>
        <end position="629"/>
    </location>
</feature>
<dbReference type="Pfam" id="PF18039">
    <property type="entry name" value="UBA_6"/>
    <property type="match status" value="1"/>
</dbReference>
<feature type="domain" description="C3H1-type" evidence="13">
    <location>
        <begin position="542"/>
        <end position="567"/>
    </location>
</feature>
<dbReference type="PANTHER" id="PTHR12876">
    <property type="entry name" value="N4BP1-RELATED"/>
    <property type="match status" value="1"/>
</dbReference>
<dbReference type="InterPro" id="IPR056629">
    <property type="entry name" value="KH_N4BP1_1st"/>
</dbReference>
<keyword evidence="4 10" id="KW-0479">Metal-binding</keyword>
<dbReference type="SUPFAM" id="SSF57850">
    <property type="entry name" value="RING/U-box"/>
    <property type="match status" value="1"/>
</dbReference>
<evidence type="ECO:0000256" key="10">
    <source>
        <dbReference type="PROSITE-ProRule" id="PRU00723"/>
    </source>
</evidence>
<evidence type="ECO:0000256" key="2">
    <source>
        <dbReference type="ARBA" id="ARBA00010922"/>
    </source>
</evidence>
<keyword evidence="9" id="KW-0460">Magnesium</keyword>
<dbReference type="EMBL" id="CALNXI010000370">
    <property type="protein sequence ID" value="CAH3025773.1"/>
    <property type="molecule type" value="Genomic_DNA"/>
</dbReference>
<comment type="caution">
    <text evidence="14">The sequence shown here is derived from an EMBL/GenBank/DDBJ whole genome shotgun (WGS) entry which is preliminary data.</text>
</comment>
<sequence length="854" mass="95433">QYLSTSWCALKLQLSEMAILRSNEEQKIKLEELNPLITCELCKGYLIKPTTIAECLHTFCRSCIVQNLQDSDENICPQCSTVIHETNPFDMLRSDQILEDIIFKLVPGLQENKSPLLKEKIERVCSLFGVNISLPNDLPSNENQWVCISGSSEERRGKAKSYITSLCGKDSVRHRVDLKIPVRLFDDLKNGRAGEELERLAGAVLSFSDSEVYVQGEDIAVALVVSKIQQQIVAFTDDVNELNTCSAKCADSDDLVHDSAGNIPERSSVAGSANTDIAPSMREFAHKLNYTDKEINAVIRTFGTEININQLLQELVKNSASTLQLSSASEDMNVLPVARGCSGLREPRVLYARGASPAISTRGAAIVEADNHVPFQADLLRPIVIDGSNVAMSHGNQQVFSCRGIKLCVEFFKRRGHTDITVFVPLWRKEELRPESPIAEREVLDELSRQNVLKFTPSRKSGNRLIVCYDDKYTVDLADRNGGIIVSNDGFRDLIKENPRWRETIEQRTLMYTFAGDLFMPPDDPLGRKGPSLDDFLKKGSATHPRICPYLKNCTFGNRCKYYHPERDSQRQQEKAAVRNPPENPELPTASPSNTASPTCQSTRTSTNAFHPRVGDPRVSIATPGVQRSCQSTASSANETCTRNSAADSWVSDPPICSRLERRGQPNNMLARGSGQVSAPSHAYPCVRSGEEYYPCYPYYGDYHNAVPSDYRARNLPYQDPAPLYHHDVSQYSPLPPAQWPRPYNPQVPYPPPSGIGYPAGTYIHQYFEPAPVPYRNFQGDQRLHRDQVDSGTSGDSTARIEHFDSLVEKLKNVFKDLDEELIIRVLRGHPKECADKDINKLADFILEATSSQT</sequence>
<dbReference type="Gene3D" id="3.40.50.11980">
    <property type="match status" value="1"/>
</dbReference>
<dbReference type="InterPro" id="IPR051101">
    <property type="entry name" value="ZC3H12/N4BP1_RNase_Reg"/>
</dbReference>
<gene>
    <name evidence="14" type="ORF">PEVE_00027102</name>
</gene>
<evidence type="ECO:0000256" key="4">
    <source>
        <dbReference type="ARBA" id="ARBA00022723"/>
    </source>
</evidence>
<keyword evidence="8 10" id="KW-0862">Zinc</keyword>
<evidence type="ECO:0000256" key="8">
    <source>
        <dbReference type="ARBA" id="ARBA00022833"/>
    </source>
</evidence>
<dbReference type="PROSITE" id="PS00518">
    <property type="entry name" value="ZF_RING_1"/>
    <property type="match status" value="1"/>
</dbReference>
<evidence type="ECO:0000259" key="12">
    <source>
        <dbReference type="PROSITE" id="PS50089"/>
    </source>
</evidence>
<evidence type="ECO:0000259" key="13">
    <source>
        <dbReference type="PROSITE" id="PS50103"/>
    </source>
</evidence>
<dbReference type="InterPro" id="IPR021869">
    <property type="entry name" value="RNase_Zc3h12_NYN"/>
</dbReference>
<dbReference type="PROSITE" id="PS50103">
    <property type="entry name" value="ZF_C3H1"/>
    <property type="match status" value="1"/>
</dbReference>
<reference evidence="14 15" key="1">
    <citation type="submission" date="2022-05" db="EMBL/GenBank/DDBJ databases">
        <authorList>
            <consortium name="Genoscope - CEA"/>
            <person name="William W."/>
        </authorList>
    </citation>
    <scope>NUCLEOTIDE SEQUENCE [LARGE SCALE GENOMIC DNA]</scope>
</reference>
<feature type="domain" description="RING-type" evidence="12">
    <location>
        <begin position="39"/>
        <end position="80"/>
    </location>
</feature>
<evidence type="ECO:0000256" key="6">
    <source>
        <dbReference type="ARBA" id="ARBA00022771"/>
    </source>
</evidence>
<keyword evidence="15" id="KW-1185">Reference proteome</keyword>
<keyword evidence="6 10" id="KW-0863">Zinc-finger</keyword>
<proteinExistence type="inferred from homology"/>
<evidence type="ECO:0000256" key="5">
    <source>
        <dbReference type="ARBA" id="ARBA00022759"/>
    </source>
</evidence>
<keyword evidence="5" id="KW-0255">Endonuclease</keyword>
<evidence type="ECO:0000256" key="7">
    <source>
        <dbReference type="ARBA" id="ARBA00022801"/>
    </source>
</evidence>
<dbReference type="Pfam" id="PF11977">
    <property type="entry name" value="RNase_Zc3h12a"/>
    <property type="match status" value="1"/>
</dbReference>
<evidence type="ECO:0000313" key="15">
    <source>
        <dbReference type="Proteomes" id="UP001159427"/>
    </source>
</evidence>
<name>A0ABN8MBS0_9CNID</name>
<feature type="zinc finger region" description="C3H1-type" evidence="10">
    <location>
        <begin position="542"/>
        <end position="567"/>
    </location>
</feature>
<dbReference type="InterPro" id="IPR040546">
    <property type="entry name" value="Rege-1_UBA-like"/>
</dbReference>
<feature type="compositionally biased region" description="Basic and acidic residues" evidence="11">
    <location>
        <begin position="566"/>
        <end position="577"/>
    </location>
</feature>